<comment type="similarity">
    <text evidence="1">Belongs to the helicase family. UvrD subfamily.</text>
</comment>
<keyword evidence="8 15" id="KW-0067">ATP-binding</keyword>
<feature type="domain" description="UvrD-like helicase ATP-binding" evidence="17">
    <location>
        <begin position="23"/>
        <end position="358"/>
    </location>
</feature>
<feature type="domain" description="UvrD-like helicase C-terminal" evidence="18">
    <location>
        <begin position="359"/>
        <end position="675"/>
    </location>
</feature>
<evidence type="ECO:0000256" key="4">
    <source>
        <dbReference type="ARBA" id="ARBA00022763"/>
    </source>
</evidence>
<feature type="binding site" evidence="15">
    <location>
        <begin position="44"/>
        <end position="51"/>
    </location>
    <ligand>
        <name>ATP</name>
        <dbReference type="ChEBI" id="CHEBI:30616"/>
    </ligand>
</feature>
<dbReference type="SUPFAM" id="SSF52540">
    <property type="entry name" value="P-loop containing nucleoside triphosphate hydrolases"/>
    <property type="match status" value="1"/>
</dbReference>
<evidence type="ECO:0000313" key="20">
    <source>
        <dbReference type="Proteomes" id="UP000664209"/>
    </source>
</evidence>
<feature type="region of interest" description="Disordered" evidence="16">
    <location>
        <begin position="514"/>
        <end position="534"/>
    </location>
</feature>
<dbReference type="Pfam" id="PF12705">
    <property type="entry name" value="PDDEXK_1"/>
    <property type="match status" value="1"/>
</dbReference>
<reference evidence="19" key="1">
    <citation type="submission" date="2021-03" db="EMBL/GenBank/DDBJ databases">
        <title>Actinotalea soli sp. nov., isolated from soil.</title>
        <authorList>
            <person name="Ping W."/>
            <person name="Zhang J."/>
        </authorList>
    </citation>
    <scope>NUCLEOTIDE SEQUENCE</scope>
    <source>
        <strain evidence="19">BY-33</strain>
    </source>
</reference>
<evidence type="ECO:0000256" key="3">
    <source>
        <dbReference type="ARBA" id="ARBA00022741"/>
    </source>
</evidence>
<dbReference type="InterPro" id="IPR014016">
    <property type="entry name" value="UvrD-like_ATP-bd"/>
</dbReference>
<dbReference type="Gene3D" id="3.90.320.10">
    <property type="match status" value="1"/>
</dbReference>
<keyword evidence="10" id="KW-0234">DNA repair</keyword>
<dbReference type="EC" id="5.6.2.4" evidence="13"/>
<evidence type="ECO:0000256" key="16">
    <source>
        <dbReference type="SAM" id="MobiDB-lite"/>
    </source>
</evidence>
<keyword evidence="6 15" id="KW-0347">Helicase</keyword>
<dbReference type="Gene3D" id="1.10.486.10">
    <property type="entry name" value="PCRA, domain 4"/>
    <property type="match status" value="1"/>
</dbReference>
<name>A0A939LRX4_9CELL</name>
<keyword evidence="4" id="KW-0227">DNA damage</keyword>
<comment type="catalytic activity">
    <reaction evidence="14">
        <text>ATP + H2O = ADP + phosphate + H(+)</text>
        <dbReference type="Rhea" id="RHEA:13065"/>
        <dbReference type="ChEBI" id="CHEBI:15377"/>
        <dbReference type="ChEBI" id="CHEBI:15378"/>
        <dbReference type="ChEBI" id="CHEBI:30616"/>
        <dbReference type="ChEBI" id="CHEBI:43474"/>
        <dbReference type="ChEBI" id="CHEBI:456216"/>
        <dbReference type="EC" id="5.6.2.4"/>
    </reaction>
</comment>
<dbReference type="CDD" id="cd17932">
    <property type="entry name" value="DEXQc_UvrD"/>
    <property type="match status" value="1"/>
</dbReference>
<evidence type="ECO:0000313" key="19">
    <source>
        <dbReference type="EMBL" id="MBO1752733.1"/>
    </source>
</evidence>
<dbReference type="InterPro" id="IPR013986">
    <property type="entry name" value="DExx_box_DNA_helicase_dom_sf"/>
</dbReference>
<organism evidence="19 20">
    <name type="scientific">Actinotalea soli</name>
    <dbReference type="NCBI Taxonomy" id="2819234"/>
    <lineage>
        <taxon>Bacteria</taxon>
        <taxon>Bacillati</taxon>
        <taxon>Actinomycetota</taxon>
        <taxon>Actinomycetes</taxon>
        <taxon>Micrococcales</taxon>
        <taxon>Cellulomonadaceae</taxon>
        <taxon>Actinotalea</taxon>
    </lineage>
</organism>
<dbReference type="PROSITE" id="PS51198">
    <property type="entry name" value="UVRD_HELICASE_ATP_BIND"/>
    <property type="match status" value="1"/>
</dbReference>
<evidence type="ECO:0000256" key="11">
    <source>
        <dbReference type="ARBA" id="ARBA00023235"/>
    </source>
</evidence>
<dbReference type="InterPro" id="IPR011604">
    <property type="entry name" value="PDDEXK-like_dom_sf"/>
</dbReference>
<comment type="catalytic activity">
    <reaction evidence="12">
        <text>Couples ATP hydrolysis with the unwinding of duplex DNA by translocating in the 3'-5' direction.</text>
        <dbReference type="EC" id="5.6.2.4"/>
    </reaction>
</comment>
<dbReference type="InterPro" id="IPR038726">
    <property type="entry name" value="PDDEXK_AddAB-type"/>
</dbReference>
<dbReference type="GO" id="GO:0005829">
    <property type="term" value="C:cytosol"/>
    <property type="evidence" value="ECO:0007669"/>
    <property type="project" value="TreeGrafter"/>
</dbReference>
<keyword evidence="20" id="KW-1185">Reference proteome</keyword>
<keyword evidence="2" id="KW-0540">Nuclease</keyword>
<keyword evidence="5 15" id="KW-0378">Hydrolase</keyword>
<dbReference type="PANTHER" id="PTHR11070">
    <property type="entry name" value="UVRD / RECB / PCRA DNA HELICASE FAMILY MEMBER"/>
    <property type="match status" value="1"/>
</dbReference>
<dbReference type="GO" id="GO:0005524">
    <property type="term" value="F:ATP binding"/>
    <property type="evidence" value="ECO:0007669"/>
    <property type="project" value="UniProtKB-UniRule"/>
</dbReference>
<evidence type="ECO:0000256" key="2">
    <source>
        <dbReference type="ARBA" id="ARBA00022722"/>
    </source>
</evidence>
<dbReference type="Pfam" id="PF13361">
    <property type="entry name" value="UvrD_C"/>
    <property type="match status" value="1"/>
</dbReference>
<keyword evidence="9" id="KW-0238">DNA-binding</keyword>
<evidence type="ECO:0000256" key="6">
    <source>
        <dbReference type="ARBA" id="ARBA00022806"/>
    </source>
</evidence>
<keyword evidence="7" id="KW-0269">Exonuclease</keyword>
<evidence type="ECO:0000256" key="7">
    <source>
        <dbReference type="ARBA" id="ARBA00022839"/>
    </source>
</evidence>
<dbReference type="InterPro" id="IPR014017">
    <property type="entry name" value="DNA_helicase_UvrD-like_C"/>
</dbReference>
<dbReference type="AlphaFoldDB" id="A0A939LRX4"/>
<dbReference type="RefSeq" id="WP_208056414.1">
    <property type="nucleotide sequence ID" value="NZ_JAGEMK010000007.1"/>
</dbReference>
<dbReference type="Pfam" id="PF00580">
    <property type="entry name" value="UvrD-helicase"/>
    <property type="match status" value="1"/>
</dbReference>
<evidence type="ECO:0000256" key="5">
    <source>
        <dbReference type="ARBA" id="ARBA00022801"/>
    </source>
</evidence>
<protein>
    <recommendedName>
        <fullName evidence="13">DNA 3'-5' helicase</fullName>
        <ecNumber evidence="13">5.6.2.4</ecNumber>
    </recommendedName>
</protein>
<dbReference type="GO" id="GO:0003677">
    <property type="term" value="F:DNA binding"/>
    <property type="evidence" value="ECO:0007669"/>
    <property type="project" value="UniProtKB-KW"/>
</dbReference>
<keyword evidence="3 15" id="KW-0547">Nucleotide-binding</keyword>
<keyword evidence="11" id="KW-0413">Isomerase</keyword>
<feature type="compositionally biased region" description="Basic and acidic residues" evidence="16">
    <location>
        <begin position="816"/>
        <end position="828"/>
    </location>
</feature>
<gene>
    <name evidence="19" type="ORF">J4G33_13050</name>
</gene>
<feature type="region of interest" description="Disordered" evidence="16">
    <location>
        <begin position="697"/>
        <end position="717"/>
    </location>
</feature>
<evidence type="ECO:0000256" key="8">
    <source>
        <dbReference type="ARBA" id="ARBA00022840"/>
    </source>
</evidence>
<dbReference type="GO" id="GO:0004527">
    <property type="term" value="F:exonuclease activity"/>
    <property type="evidence" value="ECO:0007669"/>
    <property type="project" value="UniProtKB-KW"/>
</dbReference>
<dbReference type="InterPro" id="IPR027417">
    <property type="entry name" value="P-loop_NTPase"/>
</dbReference>
<accession>A0A939LRX4</accession>
<evidence type="ECO:0000256" key="10">
    <source>
        <dbReference type="ARBA" id="ARBA00023204"/>
    </source>
</evidence>
<dbReference type="SUPFAM" id="SSF52980">
    <property type="entry name" value="Restriction endonuclease-like"/>
    <property type="match status" value="1"/>
</dbReference>
<dbReference type="PANTHER" id="PTHR11070:SF55">
    <property type="entry name" value="DNA 3'-5' HELICASE"/>
    <property type="match status" value="1"/>
</dbReference>
<dbReference type="GO" id="GO:0000725">
    <property type="term" value="P:recombinational repair"/>
    <property type="evidence" value="ECO:0007669"/>
    <property type="project" value="TreeGrafter"/>
</dbReference>
<evidence type="ECO:0000256" key="9">
    <source>
        <dbReference type="ARBA" id="ARBA00023125"/>
    </source>
</evidence>
<dbReference type="Gene3D" id="3.40.50.300">
    <property type="entry name" value="P-loop containing nucleotide triphosphate hydrolases"/>
    <property type="match status" value="2"/>
</dbReference>
<dbReference type="Proteomes" id="UP000664209">
    <property type="component" value="Unassembled WGS sequence"/>
</dbReference>
<evidence type="ECO:0000256" key="12">
    <source>
        <dbReference type="ARBA" id="ARBA00034617"/>
    </source>
</evidence>
<dbReference type="GO" id="GO:0033202">
    <property type="term" value="C:DNA helicase complex"/>
    <property type="evidence" value="ECO:0007669"/>
    <property type="project" value="TreeGrafter"/>
</dbReference>
<dbReference type="GO" id="GO:0043138">
    <property type="term" value="F:3'-5' DNA helicase activity"/>
    <property type="evidence" value="ECO:0007669"/>
    <property type="project" value="UniProtKB-EC"/>
</dbReference>
<evidence type="ECO:0000256" key="1">
    <source>
        <dbReference type="ARBA" id="ARBA00009922"/>
    </source>
</evidence>
<evidence type="ECO:0000256" key="14">
    <source>
        <dbReference type="ARBA" id="ARBA00048988"/>
    </source>
</evidence>
<dbReference type="InterPro" id="IPR000212">
    <property type="entry name" value="DNA_helicase_UvrD/REP"/>
</dbReference>
<dbReference type="PROSITE" id="PS51217">
    <property type="entry name" value="UVRD_HELICASE_CTER"/>
    <property type="match status" value="1"/>
</dbReference>
<dbReference type="Gene3D" id="1.10.10.160">
    <property type="match status" value="1"/>
</dbReference>
<evidence type="ECO:0000259" key="17">
    <source>
        <dbReference type="PROSITE" id="PS51198"/>
    </source>
</evidence>
<dbReference type="InterPro" id="IPR011335">
    <property type="entry name" value="Restrct_endonuc-II-like"/>
</dbReference>
<proteinExistence type="inferred from homology"/>
<evidence type="ECO:0000256" key="15">
    <source>
        <dbReference type="PROSITE-ProRule" id="PRU00560"/>
    </source>
</evidence>
<evidence type="ECO:0000256" key="13">
    <source>
        <dbReference type="ARBA" id="ARBA00034808"/>
    </source>
</evidence>
<evidence type="ECO:0000259" key="18">
    <source>
        <dbReference type="PROSITE" id="PS51217"/>
    </source>
</evidence>
<sequence length="1101" mass="117951">MSTPRTDTLQLRAVQIAEMLGQHRPTDEQVAVIEAPLEPLLVVAGAGSGKTETMASRVVFLIVNGLVDAEQVLGLTFTRKAAGELSDRVRRRLRAVRLALGQDARRSALAVPTVSTYNAYAAGLVGDHALRLGLEPSARLLGEAGRWQLAHDLVEQWTSDLEVDLAPSTITTAVLDLAGALAEHLVEPEALRHEAQRLVDRIAEAPTLAKVTATQTRLVQEVRASLQLRSRLVDLVEAFAERKREDDVMDFADQVAVAARLAREVPEVGAGERARYGVVLLDEYQDTSVAQLELLRHLFGSGTGAGRGHPVTAVGDPHQAIYGWRGASAGGLARFPDHFPGADRPTEVLALATSWRNDRAVLAAANLVAAPLRAGSPIALPELAPRPGAGAGEVKAVYLETVEDEARAVAEFVVAGRAALRRPEEPEPTAAVLCRRRAQFPALQAALLEAGLAVEVVGLGGLLSTPEVVDLVAALEAAHDPSRGDSLMRLLTGPRARLGLADLHALNDWSAELAGPRPGGRSADPAPESEADVVDERSLVDALDDLPRPGWRSRRDRSLSEVGRGRLADLAAVLRTLRSQTFLPVVDLVGEAERLLGLDIEVASRPGVSPAGARANLDAFRSVAASFSDTSETGTLGAFLAWLEAAQREERGLEAPVAEMDPHAVQLLTVHASKGLEWDVVAVPGLVERSFPSQPRTSGWIKDHGSLPTSLRGDRDSLPDVDLAPGLEVADLAGRLEEYRLAHGDHQLAEERRLAYVALTRARSLLQLSGSWWRDGSRPTGPSAFLHELTEDLVPLLELAPDPAAPGPDGQVRTPVKPEPEPGEHPHWPVEQPFGAARQARLAQAAAAVEAAVAAAAAAAGRDGPAGPDGPEHEDSDLAQVVDLLLDERHRTHADRSAVALPAHLSASAVVRLAGDREGFALQLRRPVPLAPSVHARRGTLFHAWVESYFGSAALVDVDTLPGADDESLREDEDLEQLRSTFLASPWARRSPLAIEVDVETPVGDVMVRSRIDAVFTDPEVPGGVVVVDWKTGRPPQDPAAAGHRELQLAVYRLAWSRWTGTPLDQVRAAFYYVAADETVRPQRLLEEAEIEALVRGQDRG</sequence>
<comment type="caution">
    <text evidence="19">The sequence shown here is derived from an EMBL/GenBank/DDBJ whole genome shotgun (WGS) entry which is preliminary data.</text>
</comment>
<feature type="compositionally biased region" description="Low complexity" evidence="16">
    <location>
        <begin position="800"/>
        <end position="810"/>
    </location>
</feature>
<feature type="region of interest" description="Disordered" evidence="16">
    <location>
        <begin position="800"/>
        <end position="828"/>
    </location>
</feature>
<dbReference type="EMBL" id="JAGEMK010000007">
    <property type="protein sequence ID" value="MBO1752733.1"/>
    <property type="molecule type" value="Genomic_DNA"/>
</dbReference>